<name>A0ABT0C812_THEVL</name>
<gene>
    <name evidence="5" type="primary">nifV</name>
    <name evidence="5" type="ORF">JX360_03225</name>
</gene>
<evidence type="ECO:0000256" key="3">
    <source>
        <dbReference type="RuleBase" id="RU367143"/>
    </source>
</evidence>
<keyword evidence="3" id="KW-0535">Nitrogen fixation</keyword>
<evidence type="ECO:0000256" key="2">
    <source>
        <dbReference type="RuleBase" id="RU003523"/>
    </source>
</evidence>
<accession>A0ABT0C812</accession>
<keyword evidence="1 2" id="KW-0808">Transferase</keyword>
<comment type="similarity">
    <text evidence="2">Belongs to the alpha-IPM synthase/homocitrate synthase family.</text>
</comment>
<dbReference type="PROSITE" id="PS00815">
    <property type="entry name" value="AIPM_HOMOCIT_SYNTH_1"/>
    <property type="match status" value="1"/>
</dbReference>
<dbReference type="InterPro" id="IPR013785">
    <property type="entry name" value="Aldolase_TIM"/>
</dbReference>
<dbReference type="Gene3D" id="3.20.20.70">
    <property type="entry name" value="Aldolase class I"/>
    <property type="match status" value="1"/>
</dbReference>
<dbReference type="GO" id="GO:0004410">
    <property type="term" value="F:homocitrate synthase activity"/>
    <property type="evidence" value="ECO:0007669"/>
    <property type="project" value="UniProtKB-EC"/>
</dbReference>
<dbReference type="Gene3D" id="1.10.238.260">
    <property type="match status" value="1"/>
</dbReference>
<sequence>MKPSIILNDTTLRDGEQAAGVAFQIPEKISIAALLDAIGVPEIEVGIPAMGAVETEAIRAIVSLGLQAQLLGWNRAVPADILASIGCGLRRVHISVPVSDLQIAAKFGGDRSRLLNQLRQSVQMATGQGLWVSVGAEDASRATLEQVIELARQAQAWGAQRFRYCDTVGILDPFSTYDQISRLVQAIDIPVEMHTHDDLGMATANALAGIRAGATAVNTTVNGLGERAGNAPLEEVVMALRHSAGIDVGIDTCRLRELSQQVIRATGTPLPPWKAIVGDNAFAHESGIHAAGVLRDPQTYEPFPPEVVGSQRRLVLGKHSGRHLLVQVLQEHGIPLEQLSPQHLETLLEQVRQHVTQSKRPIPVAELTEWVQHTLQHTLKEPHSDVF</sequence>
<dbReference type="SUPFAM" id="SSF51569">
    <property type="entry name" value="Aldolase"/>
    <property type="match status" value="1"/>
</dbReference>
<dbReference type="CDD" id="cd07939">
    <property type="entry name" value="DRE_TIM_NifV"/>
    <property type="match status" value="1"/>
</dbReference>
<dbReference type="PROSITE" id="PS50991">
    <property type="entry name" value="PYR_CT"/>
    <property type="match status" value="1"/>
</dbReference>
<dbReference type="InterPro" id="IPR002034">
    <property type="entry name" value="AIPM/Hcit_synth_CS"/>
</dbReference>
<organism evidence="5 6">
    <name type="scientific">Thermostichus vulcanus str. 'Rupite'</name>
    <dbReference type="NCBI Taxonomy" id="2813851"/>
    <lineage>
        <taxon>Bacteria</taxon>
        <taxon>Bacillati</taxon>
        <taxon>Cyanobacteriota</taxon>
        <taxon>Cyanophyceae</taxon>
        <taxon>Thermostichales</taxon>
        <taxon>Thermostichaceae</taxon>
        <taxon>Thermostichus</taxon>
    </lineage>
</organism>
<dbReference type="EC" id="2.3.3.14" evidence="3"/>
<evidence type="ECO:0000256" key="1">
    <source>
        <dbReference type="ARBA" id="ARBA00022679"/>
    </source>
</evidence>
<feature type="domain" description="Pyruvate carboxyltransferase" evidence="4">
    <location>
        <begin position="5"/>
        <end position="256"/>
    </location>
</feature>
<comment type="caution">
    <text evidence="5">The sequence shown here is derived from an EMBL/GenBank/DDBJ whole genome shotgun (WGS) entry which is preliminary data.</text>
</comment>
<dbReference type="InterPro" id="IPR013477">
    <property type="entry name" value="NifV/FrbC"/>
</dbReference>
<dbReference type="InterPro" id="IPR054691">
    <property type="entry name" value="LeuA/HCS_post-cat"/>
</dbReference>
<protein>
    <recommendedName>
        <fullName evidence="3">Homocitrate synthase</fullName>
        <ecNumber evidence="3">2.3.3.14</ecNumber>
    </recommendedName>
</protein>
<dbReference type="PROSITE" id="PS00816">
    <property type="entry name" value="AIPM_HOMOCIT_SYNTH_2"/>
    <property type="match status" value="1"/>
</dbReference>
<dbReference type="Pfam" id="PF00682">
    <property type="entry name" value="HMGL-like"/>
    <property type="match status" value="1"/>
</dbReference>
<evidence type="ECO:0000313" key="5">
    <source>
        <dbReference type="EMBL" id="MCJ2541927.1"/>
    </source>
</evidence>
<evidence type="ECO:0000313" key="6">
    <source>
        <dbReference type="Proteomes" id="UP000830835"/>
    </source>
</evidence>
<comment type="catalytic activity">
    <reaction evidence="3">
        <text>acetyl-CoA + 2-oxoglutarate + H2O = (2R)-homocitrate + CoA + H(+)</text>
        <dbReference type="Rhea" id="RHEA:12929"/>
        <dbReference type="ChEBI" id="CHEBI:15377"/>
        <dbReference type="ChEBI" id="CHEBI:15378"/>
        <dbReference type="ChEBI" id="CHEBI:16810"/>
        <dbReference type="ChEBI" id="CHEBI:57287"/>
        <dbReference type="ChEBI" id="CHEBI:57288"/>
        <dbReference type="ChEBI" id="CHEBI:58884"/>
        <dbReference type="EC" id="2.3.3.14"/>
    </reaction>
</comment>
<comment type="function">
    <text evidence="3">This protein is a Fe-Mo-cofactor biosynthetic component.</text>
</comment>
<dbReference type="PANTHER" id="PTHR42880:SF1">
    <property type="entry name" value="ISOPROPYLMALATE_HOMOCITRATE_CITRAMALATE SYNTHASE FAMILY PROTEIN"/>
    <property type="match status" value="1"/>
</dbReference>
<evidence type="ECO:0000259" key="4">
    <source>
        <dbReference type="PROSITE" id="PS50991"/>
    </source>
</evidence>
<dbReference type="PANTHER" id="PTHR42880">
    <property type="entry name" value="HOMOCITRATE SYNTHASE"/>
    <property type="match status" value="1"/>
</dbReference>
<dbReference type="InterPro" id="IPR000891">
    <property type="entry name" value="PYR_CT"/>
</dbReference>
<keyword evidence="6" id="KW-1185">Reference proteome</keyword>
<dbReference type="Proteomes" id="UP000830835">
    <property type="component" value="Unassembled WGS sequence"/>
</dbReference>
<keyword evidence="5" id="KW-0012">Acyltransferase</keyword>
<dbReference type="RefSeq" id="WP_244349134.1">
    <property type="nucleotide sequence ID" value="NZ_JAFIRA010000004.1"/>
</dbReference>
<dbReference type="NCBIfam" id="TIGR02660">
    <property type="entry name" value="nifV_homocitr"/>
    <property type="match status" value="1"/>
</dbReference>
<dbReference type="EMBL" id="JAFIRA010000004">
    <property type="protein sequence ID" value="MCJ2541927.1"/>
    <property type="molecule type" value="Genomic_DNA"/>
</dbReference>
<dbReference type="Pfam" id="PF22617">
    <property type="entry name" value="HCS_D2"/>
    <property type="match status" value="1"/>
</dbReference>
<proteinExistence type="inferred from homology"/>
<reference evidence="5" key="1">
    <citation type="submission" date="2021-02" db="EMBL/GenBank/DDBJ databases">
        <title>The CRISPR/cas machinery reduction and long-range gene transfer in the hot spring cyanobacterium Synechococcus.</title>
        <authorList>
            <person name="Dvorak P."/>
            <person name="Jahodarova E."/>
            <person name="Hasler P."/>
            <person name="Poulickova A."/>
        </authorList>
    </citation>
    <scope>NUCLEOTIDE SEQUENCE</scope>
    <source>
        <strain evidence="5">Rupite</strain>
    </source>
</reference>